<dbReference type="Proteomes" id="UP000036681">
    <property type="component" value="Unplaced"/>
</dbReference>
<organism evidence="1 2">
    <name type="scientific">Ascaris lumbricoides</name>
    <name type="common">Giant roundworm</name>
    <dbReference type="NCBI Taxonomy" id="6252"/>
    <lineage>
        <taxon>Eukaryota</taxon>
        <taxon>Metazoa</taxon>
        <taxon>Ecdysozoa</taxon>
        <taxon>Nematoda</taxon>
        <taxon>Chromadorea</taxon>
        <taxon>Rhabditida</taxon>
        <taxon>Spirurina</taxon>
        <taxon>Ascaridomorpha</taxon>
        <taxon>Ascaridoidea</taxon>
        <taxon>Ascarididae</taxon>
        <taxon>Ascaris</taxon>
    </lineage>
</organism>
<reference evidence="2" key="1">
    <citation type="submission" date="2017-02" db="UniProtKB">
        <authorList>
            <consortium name="WormBaseParasite"/>
        </authorList>
    </citation>
    <scope>IDENTIFICATION</scope>
</reference>
<evidence type="ECO:0000313" key="2">
    <source>
        <dbReference type="WBParaSite" id="ALUE_0001707701-mRNA-1"/>
    </source>
</evidence>
<accession>A0A0M3IFR5</accession>
<dbReference type="WBParaSite" id="ALUE_0001707701-mRNA-1">
    <property type="protein sequence ID" value="ALUE_0001707701-mRNA-1"/>
    <property type="gene ID" value="ALUE_0001707701"/>
</dbReference>
<name>A0A0M3IFR5_ASCLU</name>
<proteinExistence type="predicted"/>
<dbReference type="AlphaFoldDB" id="A0A0M3IFR5"/>
<keyword evidence="1" id="KW-1185">Reference proteome</keyword>
<sequence length="74" mass="8432">MHCYASRPPNNLRQAPQGHTVFTSKIVTYIKGNGGTWGMEDEEDVPLKNASFDIKYWLLLLNEVKPIKVKINKS</sequence>
<protein>
    <submittedName>
        <fullName evidence="2">Uncharacterized protein</fullName>
    </submittedName>
</protein>
<evidence type="ECO:0000313" key="1">
    <source>
        <dbReference type="Proteomes" id="UP000036681"/>
    </source>
</evidence>